<reference evidence="3 4" key="1">
    <citation type="submission" date="2014-06" db="EMBL/GenBank/DDBJ databases">
        <authorList>
            <person name="Swart Estienne"/>
        </authorList>
    </citation>
    <scope>NUCLEOTIDE SEQUENCE [LARGE SCALE GENOMIC DNA]</scope>
    <source>
        <strain evidence="3 4">130c</strain>
    </source>
</reference>
<evidence type="ECO:0000313" key="3">
    <source>
        <dbReference type="EMBL" id="CDW78481.1"/>
    </source>
</evidence>
<evidence type="ECO:0000313" key="4">
    <source>
        <dbReference type="Proteomes" id="UP000039865"/>
    </source>
</evidence>
<dbReference type="InterPro" id="IPR016024">
    <property type="entry name" value="ARM-type_fold"/>
</dbReference>
<dbReference type="EMBL" id="CCKQ01007137">
    <property type="protein sequence ID" value="CDW78481.1"/>
    <property type="molecule type" value="Genomic_DNA"/>
</dbReference>
<evidence type="ECO:0000256" key="1">
    <source>
        <dbReference type="SAM" id="MobiDB-lite"/>
    </source>
</evidence>
<dbReference type="AlphaFoldDB" id="A0A078A9E6"/>
<dbReference type="InterPro" id="IPR057978">
    <property type="entry name" value="TPR_DAAF5"/>
</dbReference>
<dbReference type="SUPFAM" id="SSF48371">
    <property type="entry name" value="ARM repeat"/>
    <property type="match status" value="1"/>
</dbReference>
<protein>
    <submittedName>
        <fullName evidence="3">Protein fam179b</fullName>
    </submittedName>
</protein>
<accession>A0A078A9E6</accession>
<dbReference type="InterPro" id="IPR011989">
    <property type="entry name" value="ARM-like"/>
</dbReference>
<feature type="compositionally biased region" description="Polar residues" evidence="1">
    <location>
        <begin position="463"/>
        <end position="494"/>
    </location>
</feature>
<dbReference type="OrthoDB" id="63891at2759"/>
<feature type="compositionally biased region" description="Basic and acidic residues" evidence="1">
    <location>
        <begin position="421"/>
        <end position="432"/>
    </location>
</feature>
<dbReference type="Gene3D" id="1.25.10.10">
    <property type="entry name" value="Leucine-rich Repeat Variant"/>
    <property type="match status" value="1"/>
</dbReference>
<organism evidence="3 4">
    <name type="scientific">Stylonychia lemnae</name>
    <name type="common">Ciliate</name>
    <dbReference type="NCBI Taxonomy" id="5949"/>
    <lineage>
        <taxon>Eukaryota</taxon>
        <taxon>Sar</taxon>
        <taxon>Alveolata</taxon>
        <taxon>Ciliophora</taxon>
        <taxon>Intramacronucleata</taxon>
        <taxon>Spirotrichea</taxon>
        <taxon>Stichotrichia</taxon>
        <taxon>Sporadotrichida</taxon>
        <taxon>Oxytrichidae</taxon>
        <taxon>Stylonychinae</taxon>
        <taxon>Stylonychia</taxon>
    </lineage>
</organism>
<gene>
    <name evidence="3" type="primary">Contig2415.g2597</name>
    <name evidence="3" type="ORF">STYLEM_7459</name>
</gene>
<dbReference type="Pfam" id="PF25757">
    <property type="entry name" value="TPR_DNAAF5"/>
    <property type="match status" value="1"/>
</dbReference>
<keyword evidence="4" id="KW-1185">Reference proteome</keyword>
<dbReference type="InterPro" id="IPR034085">
    <property type="entry name" value="TOG"/>
</dbReference>
<dbReference type="Proteomes" id="UP000039865">
    <property type="component" value="Unassembled WGS sequence"/>
</dbReference>
<sequence length="494" mass="56675">MSYLSRQTLLQLLQLEQGLGEFLAAQNTSTIKNIRTVKPKKSKPKLQQEIIEKLSEPVIEIVQEPVEQPKPDEKLFGVISQDLVENLSEHNTSNKRIQTIEEIANILAKNINIQSIQNELDDFINFIIKYINDNNENVAAVAIQILNKVLSTVNLIKQFEPKRLVPLLIKKYAEKSKRVRVETTEAFKHLLKIFRIKKFLELLVPYLQYPHFNIKQEIMNLMIYSFLTSKGSAGFDMHSTVKGLAQLLNDKSLKVRFIALESIAYMTTIEDSEKILKVISKEMSNNKNVVRGVQKRFKIYARVKLNSDNQVEYPSLEENPDILDILQELDDDYLQIMAERLSTNTGTNFQKSQRLGLKDPTNTNYFQSSIKFTGKNSTPKESNTLQTHKSLQNFSALSRQNMYESTKDTKSQFSLPVLVESKQDEQETEQIKRQSKNKMASSVIKSTDDMESHLNKYKRNRGSEMNLSVLNRKSSSSQLAGMKSISSRKSPVKN</sequence>
<feature type="region of interest" description="Disordered" evidence="1">
    <location>
        <begin position="421"/>
        <end position="494"/>
    </location>
</feature>
<dbReference type="SMART" id="SM01349">
    <property type="entry name" value="TOG"/>
    <property type="match status" value="1"/>
</dbReference>
<evidence type="ECO:0000259" key="2">
    <source>
        <dbReference type="SMART" id="SM01349"/>
    </source>
</evidence>
<name>A0A078A9E6_STYLE</name>
<proteinExistence type="predicted"/>
<feature type="domain" description="TOG" evidence="2">
    <location>
        <begin position="65"/>
        <end position="292"/>
    </location>
</feature>
<dbReference type="InParanoid" id="A0A078A9E6"/>